<gene>
    <name evidence="6" type="primary">NCED</name>
</gene>
<evidence type="ECO:0000256" key="5">
    <source>
        <dbReference type="PIRSR" id="PIRSR604294-1"/>
    </source>
</evidence>
<protein>
    <submittedName>
        <fullName evidence="6">9-cis-epoxy-carotenoid dioxygenase</fullName>
    </submittedName>
</protein>
<feature type="binding site" evidence="5">
    <location>
        <position position="281"/>
    </location>
    <ligand>
        <name>Fe cation</name>
        <dbReference type="ChEBI" id="CHEBI:24875"/>
        <note>catalytic</note>
    </ligand>
</feature>
<keyword evidence="3 6" id="KW-0560">Oxidoreductase</keyword>
<proteinExistence type="evidence at transcript level"/>
<dbReference type="GO" id="GO:0016121">
    <property type="term" value="P:carotene catabolic process"/>
    <property type="evidence" value="ECO:0007669"/>
    <property type="project" value="TreeGrafter"/>
</dbReference>
<evidence type="ECO:0000256" key="1">
    <source>
        <dbReference type="ARBA" id="ARBA00006787"/>
    </source>
</evidence>
<dbReference type="Pfam" id="PF03055">
    <property type="entry name" value="RPE65"/>
    <property type="match status" value="1"/>
</dbReference>
<name>A0A4P8JH38_9BRYO</name>
<feature type="binding site" evidence="5">
    <location>
        <position position="564"/>
    </location>
    <ligand>
        <name>Fe cation</name>
        <dbReference type="ChEBI" id="CHEBI:24875"/>
        <note>catalytic</note>
    </ligand>
</feature>
<keyword evidence="4 5" id="KW-0408">Iron</keyword>
<dbReference type="GO" id="GO:0046872">
    <property type="term" value="F:metal ion binding"/>
    <property type="evidence" value="ECO:0007669"/>
    <property type="project" value="UniProtKB-KW"/>
</dbReference>
<keyword evidence="2 5" id="KW-0479">Metal-binding</keyword>
<sequence length="581" mass="64305">MALATLSWAKGYGRTTTTRCSSQSDPPGAAKKRDRAVIQKAVLGEQAVIQRVAVEALPAEVQRQVGESPSATSRVQELVSAALSVAERFIPLIEPRERTSRTDPRVQLQGNFAPVEESPPRAAVVTGTLPACLNGAYVRNGGNPQFAPAAGYHYFDGDGMLHVVRIKDGAATHSCRFTRTNRYVHEKRAGRPVFTKALGELHGLGGLARVALFNLRGWAGTVDLAQGMGAANAGLEFFNGMLLAMSEDDMPYAVRVTDDGDVETSGRYNFEGALKRAMTAHPKIDPRTGEMHAFSCDWQKEPFLTYFRVTADGTKGAEVPITLREPNLMHDFAITENYAIFPETQMVFRLQELFNGKSPILIDLKKVPRFGVLPRNAQSEARMRWFELPDVMCFHYVNAWEEGEDIVLVGSINTPPPFIFDQPEDLQNRLCLFRLNMRTGLASKHQLSHENIDIGRCNNLYTGRKTRYAYMSISGPWPRFSGIAKVDLDSGRIAGWRKCAPGCFVSEPYFVPASETKEDDGYVVTYYQDENTGVSELLVMDAQSPTLEIVASIHLPSRVPYGFHGTFLSEDQLASQRSSLP</sequence>
<reference evidence="6" key="1">
    <citation type="submission" date="2018-10" db="EMBL/GenBank/DDBJ databases">
        <title>Transcriptome sequencing and physiological analysis of Pohlia nutans under salt stress reveal the important roles of ROS-scavenging system.</title>
        <authorList>
            <person name="Zhang W."/>
            <person name="Liu S."/>
            <person name="Li C."/>
            <person name="Zhang P."/>
            <person name="Zhang P."/>
        </authorList>
    </citation>
    <scope>NUCLEOTIDE SEQUENCE</scope>
    <source>
        <strain evidence="6">Antarctic Moss No.L</strain>
    </source>
</reference>
<evidence type="ECO:0000256" key="2">
    <source>
        <dbReference type="ARBA" id="ARBA00022723"/>
    </source>
</evidence>
<comment type="cofactor">
    <cofactor evidence="5">
        <name>Fe(2+)</name>
        <dbReference type="ChEBI" id="CHEBI:29033"/>
    </cofactor>
    <text evidence="5">Binds 1 Fe(2+) ion per subunit.</text>
</comment>
<feature type="binding site" evidence="5">
    <location>
        <position position="395"/>
    </location>
    <ligand>
        <name>Fe cation</name>
        <dbReference type="ChEBI" id="CHEBI:24875"/>
        <note>catalytic</note>
    </ligand>
</feature>
<dbReference type="InterPro" id="IPR004294">
    <property type="entry name" value="Carotenoid_Oase"/>
</dbReference>
<evidence type="ECO:0000256" key="3">
    <source>
        <dbReference type="ARBA" id="ARBA00022964"/>
    </source>
</evidence>
<dbReference type="GO" id="GO:0010436">
    <property type="term" value="F:carotenoid dioxygenase activity"/>
    <property type="evidence" value="ECO:0007669"/>
    <property type="project" value="TreeGrafter"/>
</dbReference>
<dbReference type="PANTHER" id="PTHR10543">
    <property type="entry name" value="BETA-CAROTENE DIOXYGENASE"/>
    <property type="match status" value="1"/>
</dbReference>
<keyword evidence="3 6" id="KW-0223">Dioxygenase</keyword>
<accession>A0A4P8JH38</accession>
<dbReference type="PANTHER" id="PTHR10543:SF97">
    <property type="entry name" value="9-CIS-EPOXYCAROTENOID DIOXYGENASE NCED4, CHLOROPLASTIC"/>
    <property type="match status" value="1"/>
</dbReference>
<dbReference type="EMBL" id="MK036748">
    <property type="protein sequence ID" value="QCP71052.1"/>
    <property type="molecule type" value="mRNA"/>
</dbReference>
<evidence type="ECO:0000256" key="4">
    <source>
        <dbReference type="ARBA" id="ARBA00023004"/>
    </source>
</evidence>
<dbReference type="AlphaFoldDB" id="A0A4P8JH38"/>
<feature type="binding site" evidence="5">
    <location>
        <position position="330"/>
    </location>
    <ligand>
        <name>Fe cation</name>
        <dbReference type="ChEBI" id="CHEBI:24875"/>
        <note>catalytic</note>
    </ligand>
</feature>
<dbReference type="GO" id="GO:0009570">
    <property type="term" value="C:chloroplast stroma"/>
    <property type="evidence" value="ECO:0007669"/>
    <property type="project" value="TreeGrafter"/>
</dbReference>
<organism evidence="6">
    <name type="scientific">Pohlia nutans</name>
    <dbReference type="NCBI Taxonomy" id="140635"/>
    <lineage>
        <taxon>Eukaryota</taxon>
        <taxon>Viridiplantae</taxon>
        <taxon>Streptophyta</taxon>
        <taxon>Embryophyta</taxon>
        <taxon>Bryophyta</taxon>
        <taxon>Bryophytina</taxon>
        <taxon>Bryopsida</taxon>
        <taxon>Bryidae</taxon>
        <taxon>Bryanae</taxon>
        <taxon>Bryales</taxon>
        <taxon>Mniaceae</taxon>
        <taxon>Pohlia</taxon>
    </lineage>
</organism>
<comment type="similarity">
    <text evidence="1">Belongs to the carotenoid oxygenase family.</text>
</comment>
<evidence type="ECO:0000313" key="6">
    <source>
        <dbReference type="EMBL" id="QCP71052.1"/>
    </source>
</evidence>